<dbReference type="EMBL" id="JAGTPX010000001">
    <property type="protein sequence ID" value="MBR8667977.1"/>
    <property type="molecule type" value="Genomic_DNA"/>
</dbReference>
<feature type="transmembrane region" description="Helical" evidence="1">
    <location>
        <begin position="77"/>
        <end position="96"/>
    </location>
</feature>
<accession>A0A941JP19</accession>
<dbReference type="AlphaFoldDB" id="A0A941JP19"/>
<name>A0A941JP19_NIACI</name>
<keyword evidence="1" id="KW-1133">Transmembrane helix</keyword>
<feature type="transmembrane region" description="Helical" evidence="1">
    <location>
        <begin position="108"/>
        <end position="126"/>
    </location>
</feature>
<dbReference type="RefSeq" id="WP_212116600.1">
    <property type="nucleotide sequence ID" value="NZ_JAGTPX020000001.1"/>
</dbReference>
<evidence type="ECO:0000313" key="2">
    <source>
        <dbReference type="EMBL" id="MBR8667977.1"/>
    </source>
</evidence>
<gene>
    <name evidence="2" type="ORF">KD144_00365</name>
</gene>
<protein>
    <submittedName>
        <fullName evidence="2">Uncharacterized protein</fullName>
    </submittedName>
</protein>
<keyword evidence="1" id="KW-0812">Transmembrane</keyword>
<comment type="caution">
    <text evidence="2">The sequence shown here is derived from an EMBL/GenBank/DDBJ whole genome shotgun (WGS) entry which is preliminary data.</text>
</comment>
<proteinExistence type="predicted"/>
<sequence>MYTEKINFNAFMSRTYKEEKKLLNEKNIKSFIKWGTVVPVIGQLATKTAFAAEAVPATAMDTIAHAFDPLIDLMVGLSLPIAGVMITGGALLIMIGQKDYGYKLMMNCSLGYVLVNLSPLFLSLLADVGKAI</sequence>
<reference evidence="2" key="1">
    <citation type="submission" date="2021-04" db="EMBL/GenBank/DDBJ databases">
        <title>Genomic analysis of electroactive and textile dye degrading Bacillus circulans strain: DC10 isolated from constructed wetland-microbial fuel cells treating textile dye wastewaters.</title>
        <authorList>
            <person name="Patel D.U."/>
            <person name="Desai C.R."/>
        </authorList>
    </citation>
    <scope>NUCLEOTIDE SEQUENCE</scope>
    <source>
        <strain evidence="2">DC10</strain>
    </source>
</reference>
<evidence type="ECO:0000256" key="1">
    <source>
        <dbReference type="SAM" id="Phobius"/>
    </source>
</evidence>
<keyword evidence="1" id="KW-0472">Membrane</keyword>
<organism evidence="2">
    <name type="scientific">Niallia circulans</name>
    <name type="common">Bacillus circulans</name>
    <dbReference type="NCBI Taxonomy" id="1397"/>
    <lineage>
        <taxon>Bacteria</taxon>
        <taxon>Bacillati</taxon>
        <taxon>Bacillota</taxon>
        <taxon>Bacilli</taxon>
        <taxon>Bacillales</taxon>
        <taxon>Bacillaceae</taxon>
        <taxon>Niallia</taxon>
    </lineage>
</organism>